<dbReference type="AlphaFoldDB" id="A0A0N7L7Y2"/>
<evidence type="ECO:0000313" key="3">
    <source>
        <dbReference type="Proteomes" id="UP000054928"/>
    </source>
</evidence>
<dbReference type="RefSeq" id="XP_024584716.1">
    <property type="nucleotide sequence ID" value="XM_024719415.1"/>
</dbReference>
<evidence type="ECO:0000313" key="2">
    <source>
        <dbReference type="EMBL" id="CEG48347.1"/>
    </source>
</evidence>
<dbReference type="OrthoDB" id="198232at2759"/>
<protein>
    <submittedName>
        <fullName evidence="2">RxLR-like protein</fullName>
    </submittedName>
</protein>
<reference evidence="3" key="1">
    <citation type="submission" date="2014-09" db="EMBL/GenBank/DDBJ databases">
        <authorList>
            <person name="Sharma Rahul"/>
            <person name="Thines Marco"/>
        </authorList>
    </citation>
    <scope>NUCLEOTIDE SEQUENCE [LARGE SCALE GENOMIC DNA]</scope>
</reference>
<keyword evidence="3" id="KW-1185">Reference proteome</keyword>
<feature type="chain" id="PRO_5006015150" evidence="1">
    <location>
        <begin position="20"/>
        <end position="195"/>
    </location>
</feature>
<accession>A0A0N7L7Y2</accession>
<dbReference type="GeneID" id="36401228"/>
<name>A0A0N7L7Y2_PLAHL</name>
<feature type="signal peptide" evidence="1">
    <location>
        <begin position="1"/>
        <end position="19"/>
    </location>
</feature>
<organism evidence="2 3">
    <name type="scientific">Plasmopara halstedii</name>
    <name type="common">Downy mildew of sunflower</name>
    <dbReference type="NCBI Taxonomy" id="4781"/>
    <lineage>
        <taxon>Eukaryota</taxon>
        <taxon>Sar</taxon>
        <taxon>Stramenopiles</taxon>
        <taxon>Oomycota</taxon>
        <taxon>Peronosporomycetes</taxon>
        <taxon>Peronosporales</taxon>
        <taxon>Peronosporaceae</taxon>
        <taxon>Plasmopara</taxon>
    </lineage>
</organism>
<keyword evidence="1" id="KW-0732">Signal</keyword>
<proteinExistence type="predicted"/>
<sequence>MVILISVLHLLLHVYISSAQSAPQLPHQFQAEVHVLSHLTNPRQEYPTSIKRMKIQFDLIHQVARAEILEGDDTGKTFVRRYDEKREIMVKGGEFRKCERAYLGDAMPEPRIPFIQKFVAMESLRGKVCEHWIHSHDNVRVHVFKDVALNVPIRLTEEIIMDKQATMLLTFDLYNIVDEYTALFSANTTSDNMAL</sequence>
<dbReference type="EMBL" id="CCYD01002939">
    <property type="protein sequence ID" value="CEG48347.1"/>
    <property type="molecule type" value="Genomic_DNA"/>
</dbReference>
<evidence type="ECO:0000256" key="1">
    <source>
        <dbReference type="SAM" id="SignalP"/>
    </source>
</evidence>
<dbReference type="Proteomes" id="UP000054928">
    <property type="component" value="Unassembled WGS sequence"/>
</dbReference>